<dbReference type="InterPro" id="IPR003959">
    <property type="entry name" value="ATPase_AAA_core"/>
</dbReference>
<reference evidence="2" key="1">
    <citation type="submission" date="2018-02" db="EMBL/GenBank/DDBJ databases">
        <title>Rhizophora mucronata_Transcriptome.</title>
        <authorList>
            <person name="Meera S.P."/>
            <person name="Sreeshan A."/>
            <person name="Augustine A."/>
        </authorList>
    </citation>
    <scope>NUCLEOTIDE SEQUENCE</scope>
    <source>
        <tissue evidence="2">Leaf</tissue>
    </source>
</reference>
<dbReference type="InterPro" id="IPR027417">
    <property type="entry name" value="P-loop_NTPase"/>
</dbReference>
<name>A0A2P2J781_RHIMU</name>
<evidence type="ECO:0000259" key="1">
    <source>
        <dbReference type="Pfam" id="PF00004"/>
    </source>
</evidence>
<organism evidence="2">
    <name type="scientific">Rhizophora mucronata</name>
    <name type="common">Asiatic mangrove</name>
    <dbReference type="NCBI Taxonomy" id="61149"/>
    <lineage>
        <taxon>Eukaryota</taxon>
        <taxon>Viridiplantae</taxon>
        <taxon>Streptophyta</taxon>
        <taxon>Embryophyta</taxon>
        <taxon>Tracheophyta</taxon>
        <taxon>Spermatophyta</taxon>
        <taxon>Magnoliopsida</taxon>
        <taxon>eudicotyledons</taxon>
        <taxon>Gunneridae</taxon>
        <taxon>Pentapetalae</taxon>
        <taxon>rosids</taxon>
        <taxon>fabids</taxon>
        <taxon>Malpighiales</taxon>
        <taxon>Rhizophoraceae</taxon>
        <taxon>Rhizophora</taxon>
    </lineage>
</organism>
<dbReference type="GO" id="GO:0004176">
    <property type="term" value="F:ATP-dependent peptidase activity"/>
    <property type="evidence" value="ECO:0007669"/>
    <property type="project" value="TreeGrafter"/>
</dbReference>
<dbReference type="PANTHER" id="PTHR23076">
    <property type="entry name" value="METALLOPROTEASE M41 FTSH"/>
    <property type="match status" value="1"/>
</dbReference>
<dbReference type="SUPFAM" id="SSF52540">
    <property type="entry name" value="P-loop containing nucleoside triphosphate hydrolases"/>
    <property type="match status" value="1"/>
</dbReference>
<dbReference type="Pfam" id="PF00004">
    <property type="entry name" value="AAA"/>
    <property type="match status" value="1"/>
</dbReference>
<dbReference type="Gene3D" id="3.40.50.300">
    <property type="entry name" value="P-loop containing nucleotide triphosphate hydrolases"/>
    <property type="match status" value="1"/>
</dbReference>
<dbReference type="GO" id="GO:0006508">
    <property type="term" value="P:proteolysis"/>
    <property type="evidence" value="ECO:0007669"/>
    <property type="project" value="TreeGrafter"/>
</dbReference>
<sequence length="391" mass="44331">MKSLIPKPLEFMQLPKPLLHINHASRATSKSSPPIGMLSHSSPNLKFKFTAVSAVAASSSSKSVEAPRDDDVDSESTLLFEKLREAERERIDKLEDLERKADVQLERQLVMASNWSRSLLAWRGKLKGTEWDPENSHRIDFSDFWRLLKSNKVQFMEYSNYGQTVSVILPYYKDGKLKGAKENKTKEIVFRRHIIDRMPIDCWNDVWHKLHQQIVNVDVINVDAVPAEVYSTVATVVIWAMRLALSVALYLWIDNMMRPIYAKLIPCDLGKPSQTVRQPLKRRALGSLGKSRAKFISAEETTGVTFDDFAGQEYIKRELQEIVRILKNDEEFQDKGIYCPKGVLLHGPPGTGKTLLAKAIAGEAGLPFFAANGTDFVEVRGYSLLKNRINK</sequence>
<dbReference type="AlphaFoldDB" id="A0A2P2J781"/>
<feature type="domain" description="ATPase AAA-type core" evidence="1">
    <location>
        <begin position="343"/>
        <end position="378"/>
    </location>
</feature>
<dbReference type="PANTHER" id="PTHR23076:SF99">
    <property type="entry name" value="INACTIVE ATP-DEPENDENT ZINC METALLOPROTEASE FTSHI 4, CHLOROPLASTIC-RELATED"/>
    <property type="match status" value="1"/>
</dbReference>
<proteinExistence type="predicted"/>
<protein>
    <recommendedName>
        <fullName evidence="1">ATPase AAA-type core domain-containing protein</fullName>
    </recommendedName>
</protein>
<dbReference type="EMBL" id="GGEC01008840">
    <property type="protein sequence ID" value="MBW89323.1"/>
    <property type="molecule type" value="Transcribed_RNA"/>
</dbReference>
<dbReference type="GO" id="GO:0005524">
    <property type="term" value="F:ATP binding"/>
    <property type="evidence" value="ECO:0007669"/>
    <property type="project" value="InterPro"/>
</dbReference>
<accession>A0A2P2J781</accession>
<dbReference type="GO" id="GO:0009535">
    <property type="term" value="C:chloroplast thylakoid membrane"/>
    <property type="evidence" value="ECO:0007669"/>
    <property type="project" value="TreeGrafter"/>
</dbReference>
<dbReference type="GO" id="GO:0016887">
    <property type="term" value="F:ATP hydrolysis activity"/>
    <property type="evidence" value="ECO:0007669"/>
    <property type="project" value="InterPro"/>
</dbReference>
<evidence type="ECO:0000313" key="2">
    <source>
        <dbReference type="EMBL" id="MBW89323.1"/>
    </source>
</evidence>